<accession>A0A1N6MUV9</accession>
<evidence type="ECO:0000313" key="2">
    <source>
        <dbReference type="EMBL" id="PHM29463.1"/>
    </source>
</evidence>
<keyword evidence="1" id="KW-0812">Transmembrane</keyword>
<keyword evidence="5" id="KW-1185">Reference proteome</keyword>
<keyword evidence="1" id="KW-0472">Membrane</keyword>
<organism evidence="3 4">
    <name type="scientific">Xenorhabdus innexi</name>
    <dbReference type="NCBI Taxonomy" id="290109"/>
    <lineage>
        <taxon>Bacteria</taxon>
        <taxon>Pseudomonadati</taxon>
        <taxon>Pseudomonadota</taxon>
        <taxon>Gammaproteobacteria</taxon>
        <taxon>Enterobacterales</taxon>
        <taxon>Morganellaceae</taxon>
        <taxon>Xenorhabdus</taxon>
    </lineage>
</organism>
<proteinExistence type="predicted"/>
<evidence type="ECO:0000313" key="4">
    <source>
        <dbReference type="Proteomes" id="UP000196435"/>
    </source>
</evidence>
<evidence type="ECO:0000256" key="1">
    <source>
        <dbReference type="SAM" id="Phobius"/>
    </source>
</evidence>
<gene>
    <name evidence="2" type="ORF">Xinn_03662</name>
    <name evidence="3" type="ORF">XIS1_1550008</name>
</gene>
<evidence type="ECO:0000313" key="5">
    <source>
        <dbReference type="Proteomes" id="UP000224871"/>
    </source>
</evidence>
<protein>
    <submittedName>
        <fullName evidence="3">Uncharacterized protein</fullName>
    </submittedName>
</protein>
<dbReference type="Proteomes" id="UP000196435">
    <property type="component" value="Unassembled WGS sequence"/>
</dbReference>
<keyword evidence="1" id="KW-1133">Transmembrane helix</keyword>
<reference evidence="3" key="2">
    <citation type="submission" date="2016-12" db="EMBL/GenBank/DDBJ databases">
        <authorList>
            <person name="Song W.-J."/>
            <person name="Kurnit D.M."/>
        </authorList>
    </citation>
    <scope>NUCLEOTIDE SEQUENCE [LARGE SCALE GENOMIC DNA]</scope>
    <source>
        <strain evidence="3">HGB1681</strain>
    </source>
</reference>
<name>A0A1N6MUV9_9GAMM</name>
<feature type="transmembrane region" description="Helical" evidence="1">
    <location>
        <begin position="6"/>
        <end position="27"/>
    </location>
</feature>
<reference evidence="4" key="1">
    <citation type="submission" date="2016-12" db="EMBL/GenBank/DDBJ databases">
        <authorList>
            <person name="Gaudriault S."/>
        </authorList>
    </citation>
    <scope>NUCLEOTIDE SEQUENCE [LARGE SCALE GENOMIC DNA]</scope>
    <source>
        <strain evidence="4">HGB1681 (deposited as PTA-6826 in the American Type Culture Collection)</strain>
    </source>
</reference>
<evidence type="ECO:0000313" key="3">
    <source>
        <dbReference type="EMBL" id="SIP72529.1"/>
    </source>
</evidence>
<dbReference type="Proteomes" id="UP000224871">
    <property type="component" value="Unassembled WGS sequence"/>
</dbReference>
<dbReference type="EMBL" id="NIBU01000080">
    <property type="protein sequence ID" value="PHM29463.1"/>
    <property type="molecule type" value="Genomic_DNA"/>
</dbReference>
<sequence>MGYKVVFYFAIDLFSFYIMLLVIVVTIPMREKSINKSGNKFHKCVLYGIYNCCFMRVV</sequence>
<reference evidence="2 5" key="3">
    <citation type="journal article" date="2017" name="Nat. Microbiol.">
        <title>Natural product diversity associated with the nematode symbionts Photorhabdus and Xenorhabdus.</title>
        <authorList>
            <person name="Tobias N.J."/>
            <person name="Wolff H."/>
            <person name="Djahanschiri B."/>
            <person name="Grundmann F."/>
            <person name="Kronenwerth M."/>
            <person name="Shi Y.M."/>
            <person name="Simonyi S."/>
            <person name="Grun P."/>
            <person name="Shapiro-Ilan D."/>
            <person name="Pidot S.J."/>
            <person name="Stinear T.P."/>
            <person name="Ebersberger I."/>
            <person name="Bode H.B."/>
        </authorList>
    </citation>
    <scope>NUCLEOTIDE SEQUENCE [LARGE SCALE GENOMIC DNA]</scope>
    <source>
        <strain evidence="2 5">DSM 16336</strain>
    </source>
</reference>
<dbReference type="AlphaFoldDB" id="A0A1N6MUV9"/>
<dbReference type="EMBL" id="FTLG01000063">
    <property type="protein sequence ID" value="SIP72529.1"/>
    <property type="molecule type" value="Genomic_DNA"/>
</dbReference>